<organism evidence="4 5">
    <name type="scientific">Rhodoferax koreensis</name>
    <dbReference type="NCBI Taxonomy" id="1842727"/>
    <lineage>
        <taxon>Bacteria</taxon>
        <taxon>Pseudomonadati</taxon>
        <taxon>Pseudomonadota</taxon>
        <taxon>Betaproteobacteria</taxon>
        <taxon>Burkholderiales</taxon>
        <taxon>Comamonadaceae</taxon>
        <taxon>Rhodoferax</taxon>
    </lineage>
</organism>
<dbReference type="Proteomes" id="UP000186609">
    <property type="component" value="Chromosome"/>
</dbReference>
<dbReference type="InterPro" id="IPR003959">
    <property type="entry name" value="ATPase_AAA_core"/>
</dbReference>
<evidence type="ECO:0008006" key="6">
    <source>
        <dbReference type="Google" id="ProtNLM"/>
    </source>
</evidence>
<reference evidence="4 5" key="1">
    <citation type="submission" date="2017-01" db="EMBL/GenBank/DDBJ databases">
        <authorList>
            <person name="Mah S.A."/>
            <person name="Swanson W.J."/>
            <person name="Moy G.W."/>
            <person name="Vacquier V.D."/>
        </authorList>
    </citation>
    <scope>NUCLEOTIDE SEQUENCE [LARGE SCALE GENOMIC DNA]</scope>
    <source>
        <strain evidence="4 5">DCY110</strain>
    </source>
</reference>
<evidence type="ECO:0000259" key="2">
    <source>
        <dbReference type="Pfam" id="PF13304"/>
    </source>
</evidence>
<dbReference type="InterPro" id="IPR027417">
    <property type="entry name" value="P-loop_NTPase"/>
</dbReference>
<dbReference type="GO" id="GO:0016887">
    <property type="term" value="F:ATP hydrolysis activity"/>
    <property type="evidence" value="ECO:0007669"/>
    <property type="project" value="InterPro"/>
</dbReference>
<dbReference type="STRING" id="1842727.RD110_25535"/>
<evidence type="ECO:0000313" key="4">
    <source>
        <dbReference type="EMBL" id="APW40960.1"/>
    </source>
</evidence>
<proteinExistence type="predicted"/>
<gene>
    <name evidence="4" type="ORF">RD110_25535</name>
</gene>
<dbReference type="EMBL" id="CP019236">
    <property type="protein sequence ID" value="APW40960.1"/>
    <property type="molecule type" value="Genomic_DNA"/>
</dbReference>
<sequence>MDPATGADATREALEASRRQWAEIFVDTCVAKGLQAVAITDHHEAVMLPYVRSAAEQRRENDPTFDLWVFPGMELTAVGGVQCLLIFDTDLSEDWCRQAQGRLGIEYAGVDESKSKSLRVTQLKLPYPEIGAALDELQGIRGRYIVLPNVSEGNFSVLSSGNHGEFLRMPYVGGYLDRGKTIDSLGHKSRTRLSGTDKMWSTREIYPIPTSDSRSSDYGPLGANETWIKLAAPTAEAIRQAFLCHRSRIHLGPPQMASPTIVEVKISGSHILEEDTFTLSPELNSIIGGRGSGKSSLLEYIAFAMGRSCFDMPRDQYSGNERLQGLIKDTLVAAGGQVAVTIEQDGAEFVVTRSPATKHQPQIRYPNGAVNPISVEELRALFPGVVYSQGELAEVGKHASAQTQLTDLLQFVSPAFKAEADEINRTIVSRKQVVRATIQALIAHWDKQTARHRLATNRDTLQQRIAALEKTLPALSGEDQAVVDGFAKADAFESQRILATTHADELMTLLDNAVGDQAKAWELPKDLLETETLRSQYKALVETFAAGIADLRSKMQPLRGALTEAETAWKGKLTEMRKARDDTLAKIGSHKSVTDQIIKLRGELSEHLQKLAVLDAELAEGGDPAAALKAALEALREANKTRAERTQSWAADIEELSANMIRATIALDGDASEVVEALDLLAARTGSQQATRLQAWNTASIVESSDEIVSLLRVNCEALLQWRIAGEPRGEELPQCRKLWQFLGDTENIRGAMLKLIDATRLEAISTALAKPQISLFYLDGQREVTFDKASEGQRAAALLLMLLRQPGGPLIVDQPEGDLDNKVISKLTDKLHAAKRFRQLIFASHNANIVVNGSSELVAYMDVAETGARKAAQRGAIDSQTIRSVITETMEGGEKAFKDRYDKYGY</sequence>
<dbReference type="PANTHER" id="PTHR32182">
    <property type="entry name" value="DNA REPLICATION AND REPAIR PROTEIN RECF"/>
    <property type="match status" value="1"/>
</dbReference>
<protein>
    <recommendedName>
        <fullName evidence="6">Type III restriction endonuclease subunit R</fullName>
    </recommendedName>
</protein>
<evidence type="ECO:0000313" key="5">
    <source>
        <dbReference type="Proteomes" id="UP000186609"/>
    </source>
</evidence>
<dbReference type="Pfam" id="PF13476">
    <property type="entry name" value="AAA_23"/>
    <property type="match status" value="1"/>
</dbReference>
<dbReference type="InterPro" id="IPR016195">
    <property type="entry name" value="Pol/histidinol_Pase-like"/>
</dbReference>
<keyword evidence="5" id="KW-1185">Reference proteome</keyword>
<dbReference type="Gene3D" id="3.20.20.140">
    <property type="entry name" value="Metal-dependent hydrolases"/>
    <property type="match status" value="1"/>
</dbReference>
<name>A0A1P8K4M1_9BURK</name>
<dbReference type="AlphaFoldDB" id="A0A1P8K4M1"/>
<dbReference type="KEGG" id="rhy:RD110_25535"/>
<dbReference type="InterPro" id="IPR054787">
    <property type="entry name" value="TrlF_ATPase"/>
</dbReference>
<dbReference type="InterPro" id="IPR038729">
    <property type="entry name" value="Rad50/SbcC_AAA"/>
</dbReference>
<dbReference type="SUPFAM" id="SSF89550">
    <property type="entry name" value="PHP domain-like"/>
    <property type="match status" value="1"/>
</dbReference>
<accession>A0A1P8K4M1</accession>
<feature type="domain" description="Rad50/SbcC-type AAA" evidence="3">
    <location>
        <begin position="264"/>
        <end position="348"/>
    </location>
</feature>
<feature type="domain" description="ATPase AAA-type core" evidence="2">
    <location>
        <begin position="765"/>
        <end position="851"/>
    </location>
</feature>
<evidence type="ECO:0000256" key="1">
    <source>
        <dbReference type="SAM" id="Coils"/>
    </source>
</evidence>
<dbReference type="GO" id="GO:0005524">
    <property type="term" value="F:ATP binding"/>
    <property type="evidence" value="ECO:0007669"/>
    <property type="project" value="InterPro"/>
</dbReference>
<dbReference type="Pfam" id="PF13304">
    <property type="entry name" value="AAA_21"/>
    <property type="match status" value="1"/>
</dbReference>
<evidence type="ECO:0000259" key="3">
    <source>
        <dbReference type="Pfam" id="PF13476"/>
    </source>
</evidence>
<dbReference type="GO" id="GO:0006302">
    <property type="term" value="P:double-strand break repair"/>
    <property type="evidence" value="ECO:0007669"/>
    <property type="project" value="InterPro"/>
</dbReference>
<feature type="coiled-coil region" evidence="1">
    <location>
        <begin position="451"/>
        <end position="478"/>
    </location>
</feature>
<dbReference type="Gene3D" id="3.40.50.300">
    <property type="entry name" value="P-loop containing nucleotide triphosphate hydrolases"/>
    <property type="match status" value="2"/>
</dbReference>
<dbReference type="SUPFAM" id="SSF52540">
    <property type="entry name" value="P-loop containing nucleoside triphosphate hydrolases"/>
    <property type="match status" value="1"/>
</dbReference>
<dbReference type="PANTHER" id="PTHR32182:SF22">
    <property type="entry name" value="ATP-DEPENDENT ENDONUCLEASE, OLD FAMILY-RELATED"/>
    <property type="match status" value="1"/>
</dbReference>
<dbReference type="NCBIfam" id="NF045780">
    <property type="entry name" value="TrlF_fam_ATP"/>
    <property type="match status" value="1"/>
</dbReference>
<dbReference type="GO" id="GO:0000731">
    <property type="term" value="P:DNA synthesis involved in DNA repair"/>
    <property type="evidence" value="ECO:0007669"/>
    <property type="project" value="TreeGrafter"/>
</dbReference>
<keyword evidence="1" id="KW-0175">Coiled coil</keyword>